<protein>
    <submittedName>
        <fullName evidence="1">Cytoplasmic protein</fullName>
    </submittedName>
    <submittedName>
        <fullName evidence="2">DUF4312 family protein</fullName>
    </submittedName>
</protein>
<gene>
    <name evidence="1" type="ORF">CFY86_01835</name>
    <name evidence="3" type="ORF">LM286_24110</name>
    <name evidence="2" type="ORF">N2J37_25280</name>
</gene>
<reference evidence="1 4" key="1">
    <citation type="submission" date="2017-07" db="EMBL/GenBank/DDBJ databases">
        <title>Raoultella ornithinolytica strain HH3 draft genome.</title>
        <authorList>
            <person name="Duceppe M.-O."/>
            <person name="Huang H."/>
            <person name="Phipps-Todd B."/>
        </authorList>
    </citation>
    <scope>NUCLEOTIDE SEQUENCE [LARGE SCALE GENOMIC DNA]</scope>
    <source>
        <strain evidence="1 4">HH3</strain>
    </source>
</reference>
<dbReference type="Proteomes" id="UP001350972">
    <property type="component" value="Chromosome"/>
</dbReference>
<reference evidence="3 5" key="3">
    <citation type="submission" date="2024-02" db="EMBL/GenBank/DDBJ databases">
        <title>Tn5403 promotes plasmid rearrangements and degradation of the Klebsiella pneumoniae carbapenemase (KPC) transposon Tn4401.</title>
        <authorList>
            <person name="Sheppard A.E."/>
            <person name="Barry K.E."/>
            <person name="Parikh H.I."/>
            <person name="Vegesana K."/>
            <person name="Sebra R."/>
            <person name="George S."/>
            <person name="Sanderson N.D."/>
            <person name="Stoesser N."/>
            <person name="Eyre D.W."/>
            <person name="Crook D.W."/>
            <person name="Walker A.S."/>
            <person name="Mathers A.J."/>
        </authorList>
    </citation>
    <scope>NUCLEOTIDE SEQUENCE [LARGE SCALE GENOMIC DNA]</scope>
    <source>
        <strain evidence="3 5">CAV1921</strain>
    </source>
</reference>
<dbReference type="STRING" id="54291.TE10_04640"/>
<evidence type="ECO:0000313" key="1">
    <source>
        <dbReference type="EMBL" id="PIK93892.1"/>
    </source>
</evidence>
<dbReference type="AlphaFoldDB" id="A0A1Y6GPY6"/>
<evidence type="ECO:0000313" key="5">
    <source>
        <dbReference type="Proteomes" id="UP001350972"/>
    </source>
</evidence>
<dbReference type="EMBL" id="CP104450">
    <property type="protein sequence ID" value="UXE37774.1"/>
    <property type="molecule type" value="Genomic_DNA"/>
</dbReference>
<dbReference type="GeneID" id="93756256"/>
<proteinExistence type="predicted"/>
<reference evidence="2" key="2">
    <citation type="submission" date="2022-09" db="EMBL/GenBank/DDBJ databases">
        <title>Multidrug resistance Raoultella ornithinolytica Strain MQB_Silv_108.</title>
        <authorList>
            <person name="Quintela-Baluja M."/>
        </authorList>
    </citation>
    <scope>NUCLEOTIDE SEQUENCE</scope>
    <source>
        <strain evidence="2">MQB_Silv_108</strain>
    </source>
</reference>
<dbReference type="EMBL" id="CP145163">
    <property type="protein sequence ID" value="WWC11340.1"/>
    <property type="molecule type" value="Genomic_DNA"/>
</dbReference>
<evidence type="ECO:0000313" key="3">
    <source>
        <dbReference type="EMBL" id="WWC11340.1"/>
    </source>
</evidence>
<dbReference type="Pfam" id="PF14189">
    <property type="entry name" value="DUF4312"/>
    <property type="match status" value="1"/>
</dbReference>
<name>A0A1Y6GPY6_RAOOR</name>
<dbReference type="NCBIfam" id="TIGR03578">
    <property type="entry name" value="EF_0831"/>
    <property type="match status" value="1"/>
</dbReference>
<dbReference type="Proteomes" id="UP001064206">
    <property type="component" value="Chromosome"/>
</dbReference>
<dbReference type="EMBL" id="NKYI01000005">
    <property type="protein sequence ID" value="PIK93892.1"/>
    <property type="molecule type" value="Genomic_DNA"/>
</dbReference>
<sequence>MKEQFTTTVSVKGKGESKARAFADALSHVQAAVMKTSPHILLRIEPQDVKVVRAHEATRKEAFLFFFLRRERRTYSVELDVTVNVTAINVDKVDFVTQT</sequence>
<dbReference type="Proteomes" id="UP000229713">
    <property type="component" value="Unassembled WGS sequence"/>
</dbReference>
<dbReference type="InterPro" id="IPR020037">
    <property type="entry name" value="DUF4312"/>
</dbReference>
<dbReference type="PaxDb" id="1286170-RORB6_16390"/>
<organism evidence="1 4">
    <name type="scientific">Raoultella ornithinolytica</name>
    <name type="common">Klebsiella ornithinolytica</name>
    <dbReference type="NCBI Taxonomy" id="54291"/>
    <lineage>
        <taxon>Bacteria</taxon>
        <taxon>Pseudomonadati</taxon>
        <taxon>Pseudomonadota</taxon>
        <taxon>Gammaproteobacteria</taxon>
        <taxon>Enterobacterales</taxon>
        <taxon>Enterobacteriaceae</taxon>
        <taxon>Klebsiella/Raoultella group</taxon>
        <taxon>Raoultella</taxon>
    </lineage>
</organism>
<dbReference type="RefSeq" id="WP_004857212.1">
    <property type="nucleotide sequence ID" value="NZ_ABDFAB020000004.1"/>
</dbReference>
<evidence type="ECO:0000313" key="4">
    <source>
        <dbReference type="Proteomes" id="UP000229713"/>
    </source>
</evidence>
<evidence type="ECO:0000313" key="2">
    <source>
        <dbReference type="EMBL" id="UXE37774.1"/>
    </source>
</evidence>
<keyword evidence="5" id="KW-1185">Reference proteome</keyword>
<dbReference type="eggNOG" id="ENOG5031AM7">
    <property type="taxonomic scope" value="Bacteria"/>
</dbReference>
<accession>A0A1Y6GPY6</accession>